<comment type="catalytic activity">
    <reaction evidence="1">
        <text>2 6,7-dimethyl-8-(1-D-ribityl)lumazine + H(+) = 5-amino-6-(D-ribitylamino)uracil + riboflavin</text>
        <dbReference type="Rhea" id="RHEA:20772"/>
        <dbReference type="ChEBI" id="CHEBI:15378"/>
        <dbReference type="ChEBI" id="CHEBI:15934"/>
        <dbReference type="ChEBI" id="CHEBI:57986"/>
        <dbReference type="ChEBI" id="CHEBI:58201"/>
        <dbReference type="EC" id="2.5.1.9"/>
    </reaction>
</comment>
<dbReference type="NCBIfam" id="NF006767">
    <property type="entry name" value="PRK09289.1"/>
    <property type="match status" value="1"/>
</dbReference>
<evidence type="ECO:0000256" key="5">
    <source>
        <dbReference type="ARBA" id="ARBA00012827"/>
    </source>
</evidence>
<sequence>MFTGLVEEIGRVESVEHQGDAVRLGIAAAAVLDDAQLGDSIAVNGVCLTVAELGEGTFIADVMQESLDRSSLGELEIGSAVNLERAVLPTTRLGGHIVQGHVDGTAQLLSRTPSENWEVLRFSLPQDLAHYVVEKGSIAVQGTSLTVSAVGKDYFEVSLIPTTLRDTVFGSLEPGATVNLEVDVVAKYVEKMVYPNVTAHSAEG</sequence>
<comment type="pathway">
    <text evidence="3">Cofactor biosynthesis; riboflavin biosynthesis; riboflavin from 2-hydroxy-3-oxobutyl phosphate and 5-amino-6-(D-ribitylamino)uracil: step 2/2.</text>
</comment>
<dbReference type="FunFam" id="2.40.30.20:FF:000004">
    <property type="entry name" value="Riboflavin synthase, alpha subunit"/>
    <property type="match status" value="1"/>
</dbReference>
<evidence type="ECO:0000256" key="3">
    <source>
        <dbReference type="ARBA" id="ARBA00004887"/>
    </source>
</evidence>
<feature type="repeat" description="Lumazine-binding" evidence="11">
    <location>
        <begin position="1"/>
        <end position="96"/>
    </location>
</feature>
<feature type="repeat" description="Lumazine-binding" evidence="11">
    <location>
        <begin position="97"/>
        <end position="193"/>
    </location>
</feature>
<evidence type="ECO:0000256" key="4">
    <source>
        <dbReference type="ARBA" id="ARBA00011233"/>
    </source>
</evidence>
<accession>A0A376CZ77</accession>
<dbReference type="CDD" id="cd00402">
    <property type="entry name" value="Riboflavin_synthase_like"/>
    <property type="match status" value="1"/>
</dbReference>
<dbReference type="Gene3D" id="2.40.30.20">
    <property type="match status" value="2"/>
</dbReference>
<dbReference type="Pfam" id="PF00677">
    <property type="entry name" value="Lum_binding"/>
    <property type="match status" value="2"/>
</dbReference>
<dbReference type="PIRSF" id="PIRSF000498">
    <property type="entry name" value="Riboflavin_syn_A"/>
    <property type="match status" value="1"/>
</dbReference>
<dbReference type="PANTHER" id="PTHR21098">
    <property type="entry name" value="RIBOFLAVIN SYNTHASE ALPHA CHAIN"/>
    <property type="match status" value="1"/>
</dbReference>
<dbReference type="InterPro" id="IPR017938">
    <property type="entry name" value="Riboflavin_synthase-like_b-brl"/>
</dbReference>
<comment type="function">
    <text evidence="2">Catalyzes the dismutation of two molecules of 6,7-dimethyl-8-ribityllumazine, resulting in the formation of riboflavin and 5-amino-6-(D-ribitylamino)uracil.</text>
</comment>
<evidence type="ECO:0000259" key="12">
    <source>
        <dbReference type="PROSITE" id="PS51177"/>
    </source>
</evidence>
<dbReference type="RefSeq" id="WP_115021991.1">
    <property type="nucleotide sequence ID" value="NZ_CP069533.1"/>
</dbReference>
<comment type="subunit">
    <text evidence="4">Homotrimer.</text>
</comment>
<evidence type="ECO:0000313" key="13">
    <source>
        <dbReference type="EMBL" id="STC77832.1"/>
    </source>
</evidence>
<dbReference type="SUPFAM" id="SSF63380">
    <property type="entry name" value="Riboflavin synthase domain-like"/>
    <property type="match status" value="2"/>
</dbReference>
<dbReference type="InterPro" id="IPR023366">
    <property type="entry name" value="ATP_synth_asu-like_sf"/>
</dbReference>
<dbReference type="GO" id="GO:0009231">
    <property type="term" value="P:riboflavin biosynthetic process"/>
    <property type="evidence" value="ECO:0007669"/>
    <property type="project" value="UniProtKB-KW"/>
</dbReference>
<dbReference type="Proteomes" id="UP000254287">
    <property type="component" value="Unassembled WGS sequence"/>
</dbReference>
<evidence type="ECO:0000256" key="10">
    <source>
        <dbReference type="NCBIfam" id="TIGR00187"/>
    </source>
</evidence>
<keyword evidence="9" id="KW-0677">Repeat</keyword>
<dbReference type="PANTHER" id="PTHR21098:SF12">
    <property type="entry name" value="RIBOFLAVIN SYNTHASE"/>
    <property type="match status" value="1"/>
</dbReference>
<protein>
    <recommendedName>
        <fullName evidence="6 10">Riboflavin synthase</fullName>
        <ecNumber evidence="5 10">2.5.1.9</ecNumber>
    </recommendedName>
</protein>
<evidence type="ECO:0000256" key="7">
    <source>
        <dbReference type="ARBA" id="ARBA00022619"/>
    </source>
</evidence>
<evidence type="ECO:0000256" key="11">
    <source>
        <dbReference type="PROSITE-ProRule" id="PRU00524"/>
    </source>
</evidence>
<gene>
    <name evidence="13" type="primary">ribC</name>
    <name evidence="13" type="ORF">NCTC10289_01372</name>
</gene>
<organism evidence="13 14">
    <name type="scientific">Corynebacterium minutissimum</name>
    <dbReference type="NCBI Taxonomy" id="38301"/>
    <lineage>
        <taxon>Bacteria</taxon>
        <taxon>Bacillati</taxon>
        <taxon>Actinomycetota</taxon>
        <taxon>Actinomycetes</taxon>
        <taxon>Mycobacteriales</taxon>
        <taxon>Corynebacteriaceae</taxon>
        <taxon>Corynebacterium</taxon>
    </lineage>
</organism>
<dbReference type="NCBIfam" id="NF009566">
    <property type="entry name" value="PRK13020.1"/>
    <property type="match status" value="1"/>
</dbReference>
<dbReference type="EMBL" id="UFXP01000001">
    <property type="protein sequence ID" value="STC77832.1"/>
    <property type="molecule type" value="Genomic_DNA"/>
</dbReference>
<dbReference type="AlphaFoldDB" id="A0A376CZ77"/>
<dbReference type="InterPro" id="IPR026017">
    <property type="entry name" value="Lumazine-bd_dom"/>
</dbReference>
<feature type="domain" description="Lumazine-binding" evidence="12">
    <location>
        <begin position="1"/>
        <end position="96"/>
    </location>
</feature>
<evidence type="ECO:0000313" key="14">
    <source>
        <dbReference type="Proteomes" id="UP000254287"/>
    </source>
</evidence>
<dbReference type="NCBIfam" id="TIGR00187">
    <property type="entry name" value="ribE"/>
    <property type="match status" value="1"/>
</dbReference>
<reference evidence="13 14" key="1">
    <citation type="submission" date="2018-06" db="EMBL/GenBank/DDBJ databases">
        <authorList>
            <consortium name="Pathogen Informatics"/>
            <person name="Doyle S."/>
        </authorList>
    </citation>
    <scope>NUCLEOTIDE SEQUENCE [LARGE SCALE GENOMIC DNA]</scope>
    <source>
        <strain evidence="13 14">NCTC10289</strain>
    </source>
</reference>
<keyword evidence="7" id="KW-0686">Riboflavin biosynthesis</keyword>
<evidence type="ECO:0000256" key="6">
    <source>
        <dbReference type="ARBA" id="ARBA00013950"/>
    </source>
</evidence>
<dbReference type="FunFam" id="2.40.30.20:FF:000003">
    <property type="entry name" value="Riboflavin synthase, alpha subunit"/>
    <property type="match status" value="1"/>
</dbReference>
<dbReference type="GO" id="GO:0004746">
    <property type="term" value="F:riboflavin synthase activity"/>
    <property type="evidence" value="ECO:0007669"/>
    <property type="project" value="UniProtKB-UniRule"/>
</dbReference>
<evidence type="ECO:0000256" key="1">
    <source>
        <dbReference type="ARBA" id="ARBA00000968"/>
    </source>
</evidence>
<dbReference type="EC" id="2.5.1.9" evidence="5 10"/>
<evidence type="ECO:0000256" key="9">
    <source>
        <dbReference type="ARBA" id="ARBA00022737"/>
    </source>
</evidence>
<evidence type="ECO:0000256" key="2">
    <source>
        <dbReference type="ARBA" id="ARBA00002803"/>
    </source>
</evidence>
<evidence type="ECO:0000256" key="8">
    <source>
        <dbReference type="ARBA" id="ARBA00022679"/>
    </source>
</evidence>
<feature type="domain" description="Lumazine-binding" evidence="12">
    <location>
        <begin position="97"/>
        <end position="193"/>
    </location>
</feature>
<proteinExistence type="predicted"/>
<name>A0A376CZ77_9CORY</name>
<dbReference type="PROSITE" id="PS51177">
    <property type="entry name" value="LUMAZINE_BIND"/>
    <property type="match status" value="2"/>
</dbReference>
<keyword evidence="8 13" id="KW-0808">Transferase</keyword>
<dbReference type="InterPro" id="IPR001783">
    <property type="entry name" value="Lumazine-bd"/>
</dbReference>